<name>A0AAX2ADG9_9BACT</name>
<dbReference type="SUPFAM" id="SSF52833">
    <property type="entry name" value="Thioredoxin-like"/>
    <property type="match status" value="1"/>
</dbReference>
<evidence type="ECO:0000313" key="2">
    <source>
        <dbReference type="Proteomes" id="UP000290092"/>
    </source>
</evidence>
<comment type="caution">
    <text evidence="1">The sequence shown here is derived from an EMBL/GenBank/DDBJ whole genome shotgun (WGS) entry which is preliminary data.</text>
</comment>
<gene>
    <name evidence="1" type="ORF">CP985_11235</name>
</gene>
<dbReference type="KEGG" id="amyt:AMYT_2557"/>
<organism evidence="1 2">
    <name type="scientific">Malaciobacter mytili LMG 24559</name>
    <dbReference type="NCBI Taxonomy" id="1032238"/>
    <lineage>
        <taxon>Bacteria</taxon>
        <taxon>Pseudomonadati</taxon>
        <taxon>Campylobacterota</taxon>
        <taxon>Epsilonproteobacteria</taxon>
        <taxon>Campylobacterales</taxon>
        <taxon>Arcobacteraceae</taxon>
        <taxon>Malaciobacter</taxon>
    </lineage>
</organism>
<keyword evidence="2" id="KW-1185">Reference proteome</keyword>
<dbReference type="Gene3D" id="3.40.30.10">
    <property type="entry name" value="Glutaredoxin"/>
    <property type="match status" value="1"/>
</dbReference>
<dbReference type="AlphaFoldDB" id="A0AAX2ADG9"/>
<proteinExistence type="predicted"/>
<accession>A0AAX2ADG9</accession>
<protein>
    <submittedName>
        <fullName evidence="1">Uncharacterized protein</fullName>
    </submittedName>
</protein>
<dbReference type="EMBL" id="NXID01000048">
    <property type="protein sequence ID" value="RXK14933.1"/>
    <property type="molecule type" value="Genomic_DNA"/>
</dbReference>
<reference evidence="1 2" key="1">
    <citation type="submission" date="2017-09" db="EMBL/GenBank/DDBJ databases">
        <title>Genomics of the genus Arcobacter.</title>
        <authorList>
            <person name="Perez-Cataluna A."/>
            <person name="Figueras M.J."/>
            <person name="Salas-Masso N."/>
        </authorList>
    </citation>
    <scope>NUCLEOTIDE SEQUENCE [LARGE SCALE GENOMIC DNA]</scope>
    <source>
        <strain evidence="1 2">CECT 7386</strain>
    </source>
</reference>
<dbReference type="Proteomes" id="UP000290092">
    <property type="component" value="Unassembled WGS sequence"/>
</dbReference>
<dbReference type="RefSeq" id="WP_114842903.1">
    <property type="nucleotide sequence ID" value="NZ_CP031219.1"/>
</dbReference>
<sequence length="63" mass="7581">MFTQENYPICEYMKDVTFQDKYVLNYMQTNFILVQKDIKQKDELVNLKVYGTLTTYIISKEAK</sequence>
<dbReference type="InterPro" id="IPR036249">
    <property type="entry name" value="Thioredoxin-like_sf"/>
</dbReference>
<evidence type="ECO:0000313" key="1">
    <source>
        <dbReference type="EMBL" id="RXK14933.1"/>
    </source>
</evidence>